<reference evidence="1" key="1">
    <citation type="submission" date="2020-10" db="EMBL/GenBank/DDBJ databases">
        <authorList>
            <person name="Abbas A."/>
            <person name="Razzaq R."/>
            <person name="Waqas M."/>
            <person name="Abbas N."/>
            <person name="Nielsen T.K."/>
            <person name="Hansen L.H."/>
            <person name="Hussain S."/>
            <person name="Shahid M."/>
        </authorList>
    </citation>
    <scope>NUCLEOTIDE SEQUENCE</scope>
    <source>
        <strain evidence="1">S14</strain>
    </source>
</reference>
<dbReference type="Proteomes" id="UP001181622">
    <property type="component" value="Unassembled WGS sequence"/>
</dbReference>
<sequence length="127" mass="13930">MTVITDAFEQHLLSRLTTSQDVTAVVIAENIALEDGLPHTNAEVIIAKAVDVTDTRADTDLIECDIHVFTRALNGPAPTAIVNAINSNLRTIPIAPASRRYLRGIIWPADYVEARHAVIHLQAWVLK</sequence>
<gene>
    <name evidence="1" type="ORF">IHQ68_08050</name>
</gene>
<evidence type="ECO:0000313" key="2">
    <source>
        <dbReference type="Proteomes" id="UP001181622"/>
    </source>
</evidence>
<dbReference type="RefSeq" id="WP_309390551.1">
    <property type="nucleotide sequence ID" value="NZ_JADBEO010000013.1"/>
</dbReference>
<dbReference type="EMBL" id="JADBEO010000013">
    <property type="protein sequence ID" value="MDR4306567.1"/>
    <property type="molecule type" value="Genomic_DNA"/>
</dbReference>
<accession>A0ABU1DEN4</accession>
<protein>
    <recommendedName>
        <fullName evidence="3">DUF3168 domain-containing protein</fullName>
    </recommendedName>
</protein>
<keyword evidence="2" id="KW-1185">Reference proteome</keyword>
<name>A0ABU1DEN4_9HYPH</name>
<organism evidence="1 2">
    <name type="scientific">Chelatococcus sambhunathii</name>
    <dbReference type="NCBI Taxonomy" id="363953"/>
    <lineage>
        <taxon>Bacteria</taxon>
        <taxon>Pseudomonadati</taxon>
        <taxon>Pseudomonadota</taxon>
        <taxon>Alphaproteobacteria</taxon>
        <taxon>Hyphomicrobiales</taxon>
        <taxon>Chelatococcaceae</taxon>
        <taxon>Chelatococcus</taxon>
    </lineage>
</organism>
<evidence type="ECO:0000313" key="1">
    <source>
        <dbReference type="EMBL" id="MDR4306567.1"/>
    </source>
</evidence>
<evidence type="ECO:0008006" key="3">
    <source>
        <dbReference type="Google" id="ProtNLM"/>
    </source>
</evidence>
<proteinExistence type="predicted"/>
<comment type="caution">
    <text evidence="1">The sequence shown here is derived from an EMBL/GenBank/DDBJ whole genome shotgun (WGS) entry which is preliminary data.</text>
</comment>